<keyword evidence="2" id="KW-0472">Membrane</keyword>
<evidence type="ECO:0000256" key="2">
    <source>
        <dbReference type="SAM" id="Phobius"/>
    </source>
</evidence>
<reference evidence="3" key="2">
    <citation type="submission" date="2021-04" db="EMBL/GenBank/DDBJ databases">
        <authorList>
            <person name="Gilroy R."/>
        </authorList>
    </citation>
    <scope>NUCLEOTIDE SEQUENCE</scope>
    <source>
        <strain evidence="3">CHK178-16964</strain>
    </source>
</reference>
<name>A0A9D2KNN6_9FIRM</name>
<comment type="caution">
    <text evidence="3">The sequence shown here is derived from an EMBL/GenBank/DDBJ whole genome shotgun (WGS) entry which is preliminary data.</text>
</comment>
<sequence length="630" mass="70153">MNEKKETKVIDILTSIPVILILLCCCLPVSCVLTAIRLARMKEKEKSYKVSTVVLAVLTFGTMILVTGMIAVETVRQSKWDKEYQSYMAAEDYVSAEQMLDEKKEQGITSSLTQSYLELYRLSGDGDKAAAVVKEYFDSLDDKTNFSEFVEEKLAEIKPELDPETQRSIDDVLAQVAAAREEKLQESIAESVALAEQQEAEEASKAAEESSKAAEKAAKESSKAAEKAAEESSKAAEKAAEESSKAAAEASKAEQERETQLQEAEEDIKDYIKNKKSSALKQLKKIDGEIFDQAWINCLTEAISNETEWTPTVKDTVSAYCSLYRESHGDTISEKAKKVMSSLETLSGYDSQIFQLENKYGSIDLENSIVYTGIFYVSGRLETAYINAFTGENQDEINSYKGEDGAAWAAYNVEYILDTAWPGNIAYVLLADKESPFPFEGAYTVTYIDTGLTKTLIDAQGFEQEAPVYKMTQDYGEMEEAGRQLSQLKAMRSQEYADLRRQLSGEESELTDGETAAAFSGDWWDINSQRCNMTITQGEDGTFYVSVNWGSSAWETTQWTLSGRYDGTAGAIVYSNCTETDYVYDDAGHETASVAYTDGTGKLYLAGGYVYWEDDKFDRSSECCFERSQY</sequence>
<proteinExistence type="predicted"/>
<organism evidence="3 4">
    <name type="scientific">Candidatus Lachnoclostridium stercoravium</name>
    <dbReference type="NCBI Taxonomy" id="2838633"/>
    <lineage>
        <taxon>Bacteria</taxon>
        <taxon>Bacillati</taxon>
        <taxon>Bacillota</taxon>
        <taxon>Clostridia</taxon>
        <taxon>Lachnospirales</taxon>
        <taxon>Lachnospiraceae</taxon>
    </lineage>
</organism>
<feature type="transmembrane region" description="Helical" evidence="2">
    <location>
        <begin position="12"/>
        <end position="38"/>
    </location>
</feature>
<keyword evidence="2" id="KW-1133">Transmembrane helix</keyword>
<feature type="compositionally biased region" description="Basic and acidic residues" evidence="1">
    <location>
        <begin position="202"/>
        <end position="244"/>
    </location>
</feature>
<keyword evidence="2" id="KW-0812">Transmembrane</keyword>
<accession>A0A9D2KNN6</accession>
<reference evidence="3" key="1">
    <citation type="journal article" date="2021" name="PeerJ">
        <title>Extensive microbial diversity within the chicken gut microbiome revealed by metagenomics and culture.</title>
        <authorList>
            <person name="Gilroy R."/>
            <person name="Ravi A."/>
            <person name="Getino M."/>
            <person name="Pursley I."/>
            <person name="Horton D.L."/>
            <person name="Alikhan N.F."/>
            <person name="Baker D."/>
            <person name="Gharbi K."/>
            <person name="Hall N."/>
            <person name="Watson M."/>
            <person name="Adriaenssens E.M."/>
            <person name="Foster-Nyarko E."/>
            <person name="Jarju S."/>
            <person name="Secka A."/>
            <person name="Antonio M."/>
            <person name="Oren A."/>
            <person name="Chaudhuri R.R."/>
            <person name="La Ragione R."/>
            <person name="Hildebrand F."/>
            <person name="Pallen M.J."/>
        </authorList>
    </citation>
    <scope>NUCLEOTIDE SEQUENCE</scope>
    <source>
        <strain evidence="3">CHK178-16964</strain>
    </source>
</reference>
<feature type="region of interest" description="Disordered" evidence="1">
    <location>
        <begin position="195"/>
        <end position="264"/>
    </location>
</feature>
<gene>
    <name evidence="3" type="ORF">IAA07_09460</name>
</gene>
<feature type="transmembrane region" description="Helical" evidence="2">
    <location>
        <begin position="50"/>
        <end position="72"/>
    </location>
</feature>
<evidence type="ECO:0000313" key="4">
    <source>
        <dbReference type="Proteomes" id="UP000823900"/>
    </source>
</evidence>
<evidence type="ECO:0000313" key="3">
    <source>
        <dbReference type="EMBL" id="HJA71783.1"/>
    </source>
</evidence>
<dbReference type="EMBL" id="DWZA01000084">
    <property type="protein sequence ID" value="HJA71783.1"/>
    <property type="molecule type" value="Genomic_DNA"/>
</dbReference>
<feature type="compositionally biased region" description="Basic and acidic residues" evidence="1">
    <location>
        <begin position="251"/>
        <end position="260"/>
    </location>
</feature>
<evidence type="ECO:0000256" key="1">
    <source>
        <dbReference type="SAM" id="MobiDB-lite"/>
    </source>
</evidence>
<dbReference type="AlphaFoldDB" id="A0A9D2KNN6"/>
<protein>
    <submittedName>
        <fullName evidence="3">Uncharacterized protein</fullName>
    </submittedName>
</protein>
<dbReference type="Proteomes" id="UP000823900">
    <property type="component" value="Unassembled WGS sequence"/>
</dbReference>